<dbReference type="AlphaFoldDB" id="A0AA88TF60"/>
<reference evidence="2" key="1">
    <citation type="submission" date="2023-08" db="EMBL/GenBank/DDBJ databases">
        <title>Chromosome-level Genome Assembly of mud carp (Cirrhinus molitorella).</title>
        <authorList>
            <person name="Liu H."/>
        </authorList>
    </citation>
    <scope>NUCLEOTIDE SEQUENCE</scope>
    <source>
        <strain evidence="2">Prfri</strain>
        <tissue evidence="2">Muscle</tissue>
    </source>
</reference>
<protein>
    <recommendedName>
        <fullName evidence="1">NIDO domain-containing protein</fullName>
    </recommendedName>
</protein>
<sequence length="121" mass="13319">MNYGDIAVTGHPVQAGYDTITSTHYFVIPGSNSGSSISNLRNSSNVNVPGRWAFRVDSGSVTIVKSKNNVIVFQVRISSFLDLTQSGNIEIVLEQIKQELVKYGLPNSIELKLRKLLKIKP</sequence>
<dbReference type="InterPro" id="IPR052749">
    <property type="entry name" value="Alpha-tectorin"/>
</dbReference>
<evidence type="ECO:0000313" key="3">
    <source>
        <dbReference type="Proteomes" id="UP001187343"/>
    </source>
</evidence>
<organism evidence="2 3">
    <name type="scientific">Cirrhinus molitorella</name>
    <name type="common">mud carp</name>
    <dbReference type="NCBI Taxonomy" id="172907"/>
    <lineage>
        <taxon>Eukaryota</taxon>
        <taxon>Metazoa</taxon>
        <taxon>Chordata</taxon>
        <taxon>Craniata</taxon>
        <taxon>Vertebrata</taxon>
        <taxon>Euteleostomi</taxon>
        <taxon>Actinopterygii</taxon>
        <taxon>Neopterygii</taxon>
        <taxon>Teleostei</taxon>
        <taxon>Ostariophysi</taxon>
        <taxon>Cypriniformes</taxon>
        <taxon>Cyprinidae</taxon>
        <taxon>Labeoninae</taxon>
        <taxon>Labeonini</taxon>
        <taxon>Cirrhinus</taxon>
    </lineage>
</organism>
<name>A0AA88TF60_9TELE</name>
<dbReference type="PROSITE" id="PS51220">
    <property type="entry name" value="NIDO"/>
    <property type="match status" value="1"/>
</dbReference>
<comment type="caution">
    <text evidence="2">The sequence shown here is derived from an EMBL/GenBank/DDBJ whole genome shotgun (WGS) entry which is preliminary data.</text>
</comment>
<proteinExistence type="predicted"/>
<gene>
    <name evidence="2" type="ORF">Q8A67_020191</name>
</gene>
<dbReference type="GO" id="GO:0007160">
    <property type="term" value="P:cell-matrix adhesion"/>
    <property type="evidence" value="ECO:0007669"/>
    <property type="project" value="InterPro"/>
</dbReference>
<evidence type="ECO:0000259" key="1">
    <source>
        <dbReference type="PROSITE" id="PS51220"/>
    </source>
</evidence>
<dbReference type="Pfam" id="PF06119">
    <property type="entry name" value="NIDO"/>
    <property type="match status" value="1"/>
</dbReference>
<accession>A0AA88TF60</accession>
<dbReference type="Proteomes" id="UP001187343">
    <property type="component" value="Unassembled WGS sequence"/>
</dbReference>
<dbReference type="EMBL" id="JAUYZG010000020">
    <property type="protein sequence ID" value="KAK2876095.1"/>
    <property type="molecule type" value="Genomic_DNA"/>
</dbReference>
<dbReference type="InterPro" id="IPR003886">
    <property type="entry name" value="NIDO_dom"/>
</dbReference>
<dbReference type="PANTHER" id="PTHR46160:SF9">
    <property type="entry name" value="PROTEIN PRY2-RELATED"/>
    <property type="match status" value="1"/>
</dbReference>
<feature type="domain" description="NIDO" evidence="1">
    <location>
        <begin position="1"/>
        <end position="59"/>
    </location>
</feature>
<evidence type="ECO:0000313" key="2">
    <source>
        <dbReference type="EMBL" id="KAK2876095.1"/>
    </source>
</evidence>
<keyword evidence="3" id="KW-1185">Reference proteome</keyword>
<dbReference type="PANTHER" id="PTHR46160">
    <property type="entry name" value="ALPHA-TECTORIN-RELATED"/>
    <property type="match status" value="1"/>
</dbReference>